<organism evidence="6 7">
    <name type="scientific">Youngiibacter fragilis 232.1</name>
    <dbReference type="NCBI Taxonomy" id="994573"/>
    <lineage>
        <taxon>Bacteria</taxon>
        <taxon>Bacillati</taxon>
        <taxon>Bacillota</taxon>
        <taxon>Clostridia</taxon>
        <taxon>Eubacteriales</taxon>
        <taxon>Clostridiaceae</taxon>
        <taxon>Youngiibacter</taxon>
    </lineage>
</organism>
<dbReference type="EMBL" id="AXUN02000090">
    <property type="protein sequence ID" value="ETA81547.1"/>
    <property type="molecule type" value="Genomic_DNA"/>
</dbReference>
<dbReference type="SUPFAM" id="SSF47203">
    <property type="entry name" value="Acyl-CoA dehydrogenase C-terminal domain-like"/>
    <property type="match status" value="1"/>
</dbReference>
<keyword evidence="7" id="KW-1185">Reference proteome</keyword>
<evidence type="ECO:0000256" key="3">
    <source>
        <dbReference type="ARBA" id="ARBA00023002"/>
    </source>
</evidence>
<dbReference type="AlphaFoldDB" id="V7I952"/>
<dbReference type="InterPro" id="IPR004925">
    <property type="entry name" value="HpaB/PvcC/4-BUDH"/>
</dbReference>
<dbReference type="SUPFAM" id="SSF56645">
    <property type="entry name" value="Acyl-CoA dehydrogenase NM domain-like"/>
    <property type="match status" value="1"/>
</dbReference>
<evidence type="ECO:0000256" key="2">
    <source>
        <dbReference type="ARBA" id="ARBA00022827"/>
    </source>
</evidence>
<dbReference type="Pfam" id="PF03241">
    <property type="entry name" value="HpaB"/>
    <property type="match status" value="1"/>
</dbReference>
<dbReference type="InterPro" id="IPR024674">
    <property type="entry name" value="HpaB/PvcC/4-BUDH_N"/>
</dbReference>
<dbReference type="Gene3D" id="1.20.140.10">
    <property type="entry name" value="Butyryl-CoA Dehydrogenase, subunit A, domain 3"/>
    <property type="match status" value="1"/>
</dbReference>
<evidence type="ECO:0000259" key="4">
    <source>
        <dbReference type="Pfam" id="PF03241"/>
    </source>
</evidence>
<dbReference type="PATRIC" id="fig|994573.3.peg.1049"/>
<dbReference type="Gene3D" id="2.40.110.10">
    <property type="entry name" value="Butyryl-CoA Dehydrogenase, subunit A, domain 2"/>
    <property type="match status" value="1"/>
</dbReference>
<dbReference type="PIRSF" id="PIRSF000331">
    <property type="entry name" value="HpaA_HpaB"/>
    <property type="match status" value="1"/>
</dbReference>
<dbReference type="STRING" id="994573.T472_0205620"/>
<gene>
    <name evidence="6" type="ORF">T472_0205620</name>
</gene>
<evidence type="ECO:0000256" key="1">
    <source>
        <dbReference type="ARBA" id="ARBA00022630"/>
    </source>
</evidence>
<dbReference type="InterPro" id="IPR046373">
    <property type="entry name" value="Acyl-CoA_Oxase/DH_mid-dom_sf"/>
</dbReference>
<keyword evidence="1" id="KW-0285">Flavoprotein</keyword>
<evidence type="ECO:0000313" key="7">
    <source>
        <dbReference type="Proteomes" id="UP000017747"/>
    </source>
</evidence>
<proteinExistence type="predicted"/>
<name>V7I952_9CLOT</name>
<reference evidence="6 7" key="1">
    <citation type="journal article" date="2014" name="Genome Announc.">
        <title>Genome Sequence of Youngiibacter fragilis, the Type Strain of the Genus Youngiibacter.</title>
        <authorList>
            <person name="Wawrik C.B."/>
            <person name="Callaghan A.V."/>
            <person name="Stamps B.W."/>
            <person name="Wawrik B."/>
        </authorList>
    </citation>
    <scope>NUCLEOTIDE SEQUENCE [LARGE SCALE GENOMIC DNA]</scope>
    <source>
        <strain evidence="6 7">232.1</strain>
    </source>
</reference>
<evidence type="ECO:0000259" key="5">
    <source>
        <dbReference type="Pfam" id="PF11794"/>
    </source>
</evidence>
<accession>V7I952</accession>
<dbReference type="OrthoDB" id="9785230at2"/>
<evidence type="ECO:0000313" key="6">
    <source>
        <dbReference type="EMBL" id="ETA81547.1"/>
    </source>
</evidence>
<dbReference type="eggNOG" id="COG2368">
    <property type="taxonomic scope" value="Bacteria"/>
</dbReference>
<keyword evidence="3" id="KW-0560">Oxidoreductase</keyword>
<dbReference type="PANTHER" id="PTHR36117:SF3">
    <property type="entry name" value="4-HYDROXYPHENYLACETATE 3-MONOOXYGENASE-RELATED"/>
    <property type="match status" value="1"/>
</dbReference>
<dbReference type="Gene3D" id="1.10.3140.10">
    <property type="entry name" value="4-hydroxybutyryl-coa dehydratase, domain 1"/>
    <property type="match status" value="1"/>
</dbReference>
<dbReference type="InterPro" id="IPR036250">
    <property type="entry name" value="AcylCo_DH-like_C"/>
</dbReference>
<dbReference type="InterPro" id="IPR009100">
    <property type="entry name" value="AcylCoA_DH/oxidase_NM_dom_sf"/>
</dbReference>
<feature type="domain" description="HpaB/PvcC/4-BUDH N-terminal" evidence="5">
    <location>
        <begin position="5"/>
        <end position="268"/>
    </location>
</feature>
<dbReference type="Pfam" id="PF11794">
    <property type="entry name" value="HpaB_N"/>
    <property type="match status" value="1"/>
</dbReference>
<dbReference type="PANTHER" id="PTHR36117">
    <property type="entry name" value="4-HYDROXYPHENYLACETATE 3-MONOOXYGENASE-RELATED"/>
    <property type="match status" value="1"/>
</dbReference>
<comment type="caution">
    <text evidence="6">The sequence shown here is derived from an EMBL/GenBank/DDBJ whole genome shotgun (WGS) entry which is preliminary data.</text>
</comment>
<dbReference type="InterPro" id="IPR024719">
    <property type="entry name" value="HpaB/PvcC/4-BUDH_C"/>
</dbReference>
<keyword evidence="2" id="KW-0274">FAD</keyword>
<feature type="domain" description="HpaB/PvcC/4-BUDH C-terminal" evidence="4">
    <location>
        <begin position="284"/>
        <end position="479"/>
    </location>
</feature>
<dbReference type="Proteomes" id="UP000017747">
    <property type="component" value="Unassembled WGS sequence"/>
</dbReference>
<dbReference type="GO" id="GO:0016627">
    <property type="term" value="F:oxidoreductase activity, acting on the CH-CH group of donors"/>
    <property type="evidence" value="ECO:0007669"/>
    <property type="project" value="InterPro"/>
</dbReference>
<sequence>MPVGTFEQYYDRLVAMKPNIYVGGEVIGRSDPRLAGGIYVMRQTFDCAHDDRYKEYCTATSHITGETINRFTHVHQTRDDLFNKQKMTKLLSHRVGGCIQRCMGIDAINALSVVTYEMDTALGTKYNENFLKFLAYVQENDIVANCAQTDVKGDRLLRPSEQPDPDMYLRVVETRPDGIIVRGAKSCNSAAPYVDEIIVTPTRFMGPADAAYAVSFAIPADWEGVKIAALPGVRHKREYIDAPIAKVGDMESLTIFDDVFIPNDRIFMNGLADPRQTPYAGFLALMFAHFHRHSYTGCKPATSEVIASEAALVAEYNGIAKASHVQGKLAHIIGLAELVYAAGIASAVKAEKSPSGTMIPDEILTNAGRKLAGEEIYNENKILADLAGGLIATLPLEKEFYSEGVGELLHKYIMRNPKISAENIHRCFRMIEDQMISEFGGAMIVAGLHGGGSPQMEEVAMMSRYDLEELKGIAKYLAGIEPEIPIYDRKYVTPRKILEKFKKYDN</sequence>
<protein>
    <submittedName>
        <fullName evidence="6">Aromatic ring hydroxylase</fullName>
    </submittedName>
</protein>
<dbReference type="RefSeq" id="WP_023387823.1">
    <property type="nucleotide sequence ID" value="NZ_AXUN02000090.1"/>
</dbReference>